<evidence type="ECO:0000313" key="2">
    <source>
        <dbReference type="Proteomes" id="UP001054945"/>
    </source>
</evidence>
<organism evidence="1 2">
    <name type="scientific">Caerostris extrusa</name>
    <name type="common">Bark spider</name>
    <name type="synonym">Caerostris bankana</name>
    <dbReference type="NCBI Taxonomy" id="172846"/>
    <lineage>
        <taxon>Eukaryota</taxon>
        <taxon>Metazoa</taxon>
        <taxon>Ecdysozoa</taxon>
        <taxon>Arthropoda</taxon>
        <taxon>Chelicerata</taxon>
        <taxon>Arachnida</taxon>
        <taxon>Araneae</taxon>
        <taxon>Araneomorphae</taxon>
        <taxon>Entelegynae</taxon>
        <taxon>Araneoidea</taxon>
        <taxon>Araneidae</taxon>
        <taxon>Caerostris</taxon>
    </lineage>
</organism>
<name>A0AAV4TXT5_CAEEX</name>
<dbReference type="Proteomes" id="UP001054945">
    <property type="component" value="Unassembled WGS sequence"/>
</dbReference>
<accession>A0AAV4TXT5</accession>
<dbReference type="EMBL" id="BPLR01011915">
    <property type="protein sequence ID" value="GIY49936.1"/>
    <property type="molecule type" value="Genomic_DNA"/>
</dbReference>
<comment type="caution">
    <text evidence="1">The sequence shown here is derived from an EMBL/GenBank/DDBJ whole genome shotgun (WGS) entry which is preliminary data.</text>
</comment>
<protein>
    <submittedName>
        <fullName evidence="1">Uncharacterized protein</fullName>
    </submittedName>
</protein>
<reference evidence="1 2" key="1">
    <citation type="submission" date="2021-06" db="EMBL/GenBank/DDBJ databases">
        <title>Caerostris extrusa draft genome.</title>
        <authorList>
            <person name="Kono N."/>
            <person name="Arakawa K."/>
        </authorList>
    </citation>
    <scope>NUCLEOTIDE SEQUENCE [LARGE SCALE GENOMIC DNA]</scope>
</reference>
<sequence length="90" mass="9941">MYKLTAVECEMARIPDSTADPPIHFKSPSTSSLCVFSEKLLVNINFNSKAGRQAASLFIKGRSNPSMTIPRWVFGASNFVEIPLTGSYRL</sequence>
<gene>
    <name evidence="1" type="ORF">CEXT_581691</name>
</gene>
<evidence type="ECO:0000313" key="1">
    <source>
        <dbReference type="EMBL" id="GIY49936.1"/>
    </source>
</evidence>
<keyword evidence="2" id="KW-1185">Reference proteome</keyword>
<dbReference type="AlphaFoldDB" id="A0AAV4TXT5"/>
<proteinExistence type="predicted"/>